<dbReference type="HOGENOM" id="CLU_019674_0_0_1"/>
<keyword evidence="1" id="KW-1133">Transmembrane helix</keyword>
<keyword evidence="1" id="KW-0812">Transmembrane</keyword>
<keyword evidence="3" id="KW-1185">Reference proteome</keyword>
<reference evidence="3" key="2">
    <citation type="submission" date="2010-04" db="EMBL/GenBank/DDBJ databases">
        <authorList>
            <person name="Buell R."/>
            <person name="Hamilton J."/>
            <person name="Hostetler J."/>
        </authorList>
    </citation>
    <scope>NUCLEOTIDE SEQUENCE [LARGE SCALE GENOMIC DNA]</scope>
    <source>
        <strain evidence="3">DAOM:BR144</strain>
    </source>
</reference>
<dbReference type="EnsemblProtists" id="PYU1_T013881">
    <property type="protein sequence ID" value="PYU1_T013881"/>
    <property type="gene ID" value="PYU1_G013852"/>
</dbReference>
<feature type="transmembrane region" description="Helical" evidence="1">
    <location>
        <begin position="380"/>
        <end position="397"/>
    </location>
</feature>
<keyword evidence="1" id="KW-0472">Membrane</keyword>
<evidence type="ECO:0000256" key="1">
    <source>
        <dbReference type="SAM" id="Phobius"/>
    </source>
</evidence>
<accession>K3X9I2</accession>
<dbReference type="EMBL" id="GL376595">
    <property type="status" value="NOT_ANNOTATED_CDS"/>
    <property type="molecule type" value="Genomic_DNA"/>
</dbReference>
<dbReference type="VEuPathDB" id="FungiDB:PYU1_G013852"/>
<dbReference type="AlphaFoldDB" id="K3X9I2"/>
<evidence type="ECO:0000313" key="2">
    <source>
        <dbReference type="EnsemblProtists" id="PYU1_T013881"/>
    </source>
</evidence>
<sequence length="400" mass="43666">MTTSYDLKGMHRKEWIVTSATPLQVLHVTVPGVVFVDCEGEDNAASSPRPVARIVVTSDSLALLALLEVAPPCADSDKLSFRVKNEHQIDVVEGAILTEIFVYEKASLRELHGCLSAFVLGDDVLVHNDPDADVKLVATNTEGVYITSAQGFFLKSLEMSHNQGSGMFQLQAPSIEAKNRIAFSVGSSRMSSMAIVVPKEISAGESMLLLAGKASRLHVDSQQLKTKMLMIWSVQSGVVKVIGSGSATNQAQVFGWGGTIDTSAIVSETASVAFVWSGNSVVRATKKLNSNNFGFGSASVEYVRDRPATISSRDRWLCRHPRVFYREGEDPTDQVTERQHYEPPLRKPKTVRIRVTKPYFGKELHIEKVESFSPPNVSRVTLLAGAVTFAAIAFLAARRK</sequence>
<dbReference type="PANTHER" id="PTHR39200">
    <property type="entry name" value="HYPOTHETICAL EXPORTED PROTEIN"/>
    <property type="match status" value="1"/>
</dbReference>
<dbReference type="eggNOG" id="ENOG502RX5I">
    <property type="taxonomic scope" value="Eukaryota"/>
</dbReference>
<evidence type="ECO:0000313" key="3">
    <source>
        <dbReference type="Proteomes" id="UP000019132"/>
    </source>
</evidence>
<organism evidence="2 3">
    <name type="scientific">Globisporangium ultimum (strain ATCC 200006 / CBS 805.95 / DAOM BR144)</name>
    <name type="common">Pythium ultimum</name>
    <dbReference type="NCBI Taxonomy" id="431595"/>
    <lineage>
        <taxon>Eukaryota</taxon>
        <taxon>Sar</taxon>
        <taxon>Stramenopiles</taxon>
        <taxon>Oomycota</taxon>
        <taxon>Peronosporomycetes</taxon>
        <taxon>Pythiales</taxon>
        <taxon>Pythiaceae</taxon>
        <taxon>Globisporangium</taxon>
    </lineage>
</organism>
<dbReference type="Proteomes" id="UP000019132">
    <property type="component" value="Unassembled WGS sequence"/>
</dbReference>
<name>K3X9I2_GLOUD</name>
<protein>
    <submittedName>
        <fullName evidence="2">Uncharacterized protein</fullName>
    </submittedName>
</protein>
<dbReference type="InParanoid" id="K3X9I2"/>
<reference evidence="2" key="3">
    <citation type="submission" date="2015-02" db="UniProtKB">
        <authorList>
            <consortium name="EnsemblProtists"/>
        </authorList>
    </citation>
    <scope>IDENTIFICATION</scope>
    <source>
        <strain evidence="2">DAOM BR144</strain>
    </source>
</reference>
<reference evidence="3" key="1">
    <citation type="journal article" date="2010" name="Genome Biol.">
        <title>Genome sequence of the necrotrophic plant pathogen Pythium ultimum reveals original pathogenicity mechanisms and effector repertoire.</title>
        <authorList>
            <person name="Levesque C.A."/>
            <person name="Brouwer H."/>
            <person name="Cano L."/>
            <person name="Hamilton J.P."/>
            <person name="Holt C."/>
            <person name="Huitema E."/>
            <person name="Raffaele S."/>
            <person name="Robideau G.P."/>
            <person name="Thines M."/>
            <person name="Win J."/>
            <person name="Zerillo M.M."/>
            <person name="Beakes G.W."/>
            <person name="Boore J.L."/>
            <person name="Busam D."/>
            <person name="Dumas B."/>
            <person name="Ferriera S."/>
            <person name="Fuerstenberg S.I."/>
            <person name="Gachon C.M."/>
            <person name="Gaulin E."/>
            <person name="Govers F."/>
            <person name="Grenville-Briggs L."/>
            <person name="Horner N."/>
            <person name="Hostetler J."/>
            <person name="Jiang R.H."/>
            <person name="Johnson J."/>
            <person name="Krajaejun T."/>
            <person name="Lin H."/>
            <person name="Meijer H.J."/>
            <person name="Moore B."/>
            <person name="Morris P."/>
            <person name="Phuntmart V."/>
            <person name="Puiu D."/>
            <person name="Shetty J."/>
            <person name="Stajich J.E."/>
            <person name="Tripathy S."/>
            <person name="Wawra S."/>
            <person name="van West P."/>
            <person name="Whitty B.R."/>
            <person name="Coutinho P.M."/>
            <person name="Henrissat B."/>
            <person name="Martin F."/>
            <person name="Thomas P.D."/>
            <person name="Tyler B.M."/>
            <person name="De Vries R.P."/>
            <person name="Kamoun S."/>
            <person name="Yandell M."/>
            <person name="Tisserat N."/>
            <person name="Buell C.R."/>
        </authorList>
    </citation>
    <scope>NUCLEOTIDE SEQUENCE</scope>
    <source>
        <strain evidence="3">DAOM:BR144</strain>
    </source>
</reference>
<proteinExistence type="predicted"/>
<dbReference type="PANTHER" id="PTHR39200:SF1">
    <property type="entry name" value="AUTO-TRANSPORTER ADHESIN HEAD GIN DOMAIN-CONTAINING PROTEIN-RELATED"/>
    <property type="match status" value="1"/>
</dbReference>